<feature type="non-terminal residue" evidence="2">
    <location>
        <position position="1"/>
    </location>
</feature>
<evidence type="ECO:0000313" key="2">
    <source>
        <dbReference type="EMBL" id="PVH95430.1"/>
    </source>
</evidence>
<dbReference type="AlphaFoldDB" id="A0A2V1DBE4"/>
<sequence length="49" mass="5587">PPFSKANQLVHDLEPKDKAPTATTLPGYPSVMLSNVLQLERLFEKEFWC</sequence>
<evidence type="ECO:0000313" key="3">
    <source>
        <dbReference type="Proteomes" id="UP000244855"/>
    </source>
</evidence>
<organism evidence="2 3">
    <name type="scientific">Periconia macrospinosa</name>
    <dbReference type="NCBI Taxonomy" id="97972"/>
    <lineage>
        <taxon>Eukaryota</taxon>
        <taxon>Fungi</taxon>
        <taxon>Dikarya</taxon>
        <taxon>Ascomycota</taxon>
        <taxon>Pezizomycotina</taxon>
        <taxon>Dothideomycetes</taxon>
        <taxon>Pleosporomycetidae</taxon>
        <taxon>Pleosporales</taxon>
        <taxon>Massarineae</taxon>
        <taxon>Periconiaceae</taxon>
        <taxon>Periconia</taxon>
    </lineage>
</organism>
<accession>A0A2V1DBE4</accession>
<evidence type="ECO:0000256" key="1">
    <source>
        <dbReference type="SAM" id="MobiDB-lite"/>
    </source>
</evidence>
<dbReference type="EMBL" id="KZ805497">
    <property type="protein sequence ID" value="PVH95430.1"/>
    <property type="molecule type" value="Genomic_DNA"/>
</dbReference>
<dbReference type="STRING" id="97972.A0A2V1DBE4"/>
<proteinExistence type="predicted"/>
<feature type="region of interest" description="Disordered" evidence="1">
    <location>
        <begin position="1"/>
        <end position="22"/>
    </location>
</feature>
<keyword evidence="3" id="KW-1185">Reference proteome</keyword>
<gene>
    <name evidence="2" type="ORF">DM02DRAFT_149791</name>
</gene>
<name>A0A2V1DBE4_9PLEO</name>
<reference evidence="2 3" key="1">
    <citation type="journal article" date="2018" name="Sci. Rep.">
        <title>Comparative genomics provides insights into the lifestyle and reveals functional heterogeneity of dark septate endophytic fungi.</title>
        <authorList>
            <person name="Knapp D.G."/>
            <person name="Nemeth J.B."/>
            <person name="Barry K."/>
            <person name="Hainaut M."/>
            <person name="Henrissat B."/>
            <person name="Johnson J."/>
            <person name="Kuo A."/>
            <person name="Lim J.H.P."/>
            <person name="Lipzen A."/>
            <person name="Nolan M."/>
            <person name="Ohm R.A."/>
            <person name="Tamas L."/>
            <person name="Grigoriev I.V."/>
            <person name="Spatafora J.W."/>
            <person name="Nagy L.G."/>
            <person name="Kovacs G.M."/>
        </authorList>
    </citation>
    <scope>NUCLEOTIDE SEQUENCE [LARGE SCALE GENOMIC DNA]</scope>
    <source>
        <strain evidence="2 3">DSE2036</strain>
    </source>
</reference>
<dbReference type="Proteomes" id="UP000244855">
    <property type="component" value="Unassembled WGS sequence"/>
</dbReference>
<protein>
    <submittedName>
        <fullName evidence="2">Uncharacterized protein</fullName>
    </submittedName>
</protein>